<keyword evidence="3" id="KW-0040">ANK repeat</keyword>
<dbReference type="SMART" id="SM01076">
    <property type="entry name" value="CG-1"/>
    <property type="match status" value="1"/>
</dbReference>
<comment type="caution">
    <text evidence="8">The sequence shown here is derived from an EMBL/GenBank/DDBJ whole genome shotgun (WGS) entry which is preliminary data.</text>
</comment>
<dbReference type="AlphaFoldDB" id="A0A396GRD3"/>
<evidence type="ECO:0000256" key="1">
    <source>
        <dbReference type="ARBA" id="ARBA00004123"/>
    </source>
</evidence>
<proteinExistence type="inferred from homology"/>
<dbReference type="InterPro" id="IPR013783">
    <property type="entry name" value="Ig-like_fold"/>
</dbReference>
<dbReference type="FunFam" id="2.60.40.10:FF:000314">
    <property type="entry name" value="Calmodulin-binding transcription activator 2"/>
    <property type="match status" value="1"/>
</dbReference>
<sequence length="476" mass="54210">MFWFTLGGSLFLYNRKVVKHFRNDGHNWRKNKDGKTLQESHGKLMDEGVEVLQCYYARGAQNNNFCRRIYWLIEEKLSHIVLVHYLEEEGKKASVICSKEYEESNPCAQQTYKVMANTEMETSRSSNLHPHSYHIHLQTNGAQASECEEAELAFNSEANSDLHSFLELQCPVSQKIKTQLVGSNCSLPLKDDQERLPVFRQVDYIPLSQANETRHINNVGSACEPSKLLGYYSSWQHILDNTAASYDELFQPSFPEIQSNNMEINSTSQQYEVMGQPFSSTITKQHQNGSLIQSVGNWQATGFNSLTSWLLDGDHSVSTCEISYNNNEQEELSKPSTSNAYWDTIESENGFDSTIIPSQDHFDDCVLCPSIFCDHLFSIINISPSWTFEDSEIKVFIFGQFLKSQQEAEVCKWSCMFGEVEVPAEIIGDGVFCCRTPPHKVGRVHFYVTCSNRLACSEVHEFDFRVNTSQEINTAG</sequence>
<evidence type="ECO:0000259" key="7">
    <source>
        <dbReference type="PROSITE" id="PS51437"/>
    </source>
</evidence>
<dbReference type="Pfam" id="PF03859">
    <property type="entry name" value="CG-1"/>
    <property type="match status" value="1"/>
</dbReference>
<dbReference type="SUPFAM" id="SSF81296">
    <property type="entry name" value="E set domains"/>
    <property type="match status" value="1"/>
</dbReference>
<protein>
    <submittedName>
        <fullName evidence="8">Putative transcription factor CG1-CAMTA family</fullName>
    </submittedName>
</protein>
<name>A0A396GRD3_MEDTR</name>
<dbReference type="Gramene" id="rna49424">
    <property type="protein sequence ID" value="RHN42918.1"/>
    <property type="gene ID" value="gene49424"/>
</dbReference>
<comment type="subcellular location">
    <subcellularLocation>
        <location evidence="1">Nucleus</location>
    </subcellularLocation>
</comment>
<dbReference type="InterPro" id="IPR014756">
    <property type="entry name" value="Ig_E-set"/>
</dbReference>
<accession>A0A396GRD3</accession>
<dbReference type="InterPro" id="IPR002909">
    <property type="entry name" value="IPT_dom"/>
</dbReference>
<comment type="similarity">
    <text evidence="2">Belongs to the CAMTA family.</text>
</comment>
<evidence type="ECO:0000256" key="6">
    <source>
        <dbReference type="ARBA" id="ARBA00023242"/>
    </source>
</evidence>
<dbReference type="PANTHER" id="PTHR23335:SF30">
    <property type="entry name" value="CALMODULIN-BINDING TRANSCRIPTION ACTIVATOR 3"/>
    <property type="match status" value="1"/>
</dbReference>
<feature type="domain" description="CG-1" evidence="7">
    <location>
        <begin position="1"/>
        <end position="94"/>
    </location>
</feature>
<dbReference type="GO" id="GO:0005634">
    <property type="term" value="C:nucleus"/>
    <property type="evidence" value="ECO:0007669"/>
    <property type="project" value="UniProtKB-SubCell"/>
</dbReference>
<evidence type="ECO:0000256" key="3">
    <source>
        <dbReference type="ARBA" id="ARBA00023043"/>
    </source>
</evidence>
<organism evidence="8">
    <name type="scientific">Medicago truncatula</name>
    <name type="common">Barrel medic</name>
    <name type="synonym">Medicago tribuloides</name>
    <dbReference type="NCBI Taxonomy" id="3880"/>
    <lineage>
        <taxon>Eukaryota</taxon>
        <taxon>Viridiplantae</taxon>
        <taxon>Streptophyta</taxon>
        <taxon>Embryophyta</taxon>
        <taxon>Tracheophyta</taxon>
        <taxon>Spermatophyta</taxon>
        <taxon>Magnoliopsida</taxon>
        <taxon>eudicotyledons</taxon>
        <taxon>Gunneridae</taxon>
        <taxon>Pentapetalae</taxon>
        <taxon>rosids</taxon>
        <taxon>fabids</taxon>
        <taxon>Fabales</taxon>
        <taxon>Fabaceae</taxon>
        <taxon>Papilionoideae</taxon>
        <taxon>50 kb inversion clade</taxon>
        <taxon>NPAAA clade</taxon>
        <taxon>Hologalegina</taxon>
        <taxon>IRL clade</taxon>
        <taxon>Trifolieae</taxon>
        <taxon>Medicago</taxon>
    </lineage>
</organism>
<dbReference type="Gene3D" id="2.60.40.10">
    <property type="entry name" value="Immunoglobulins"/>
    <property type="match status" value="1"/>
</dbReference>
<dbReference type="GO" id="GO:0003677">
    <property type="term" value="F:DNA binding"/>
    <property type="evidence" value="ECO:0007669"/>
    <property type="project" value="InterPro"/>
</dbReference>
<dbReference type="Proteomes" id="UP000265566">
    <property type="component" value="Chromosome 8"/>
</dbReference>
<dbReference type="PANTHER" id="PTHR23335">
    <property type="entry name" value="CALMODULIN-BINDING TRANSCRIPTION ACTIVATOR CAMTA"/>
    <property type="match status" value="1"/>
</dbReference>
<evidence type="ECO:0000256" key="4">
    <source>
        <dbReference type="ARBA" id="ARBA00023159"/>
    </source>
</evidence>
<dbReference type="PROSITE" id="PS51437">
    <property type="entry name" value="CG_1"/>
    <property type="match status" value="1"/>
</dbReference>
<keyword evidence="6" id="KW-0539">Nucleus</keyword>
<gene>
    <name evidence="8" type="ORF">MtrunA17_Chr8g0382181</name>
</gene>
<dbReference type="InterPro" id="IPR005559">
    <property type="entry name" value="CG-1_dom"/>
</dbReference>
<reference evidence="8" key="1">
    <citation type="journal article" date="2018" name="Nat. Plants">
        <title>Whole-genome landscape of Medicago truncatula symbiotic genes.</title>
        <authorList>
            <person name="Pecrix Y."/>
            <person name="Gamas P."/>
            <person name="Carrere S."/>
        </authorList>
    </citation>
    <scope>NUCLEOTIDE SEQUENCE</scope>
    <source>
        <tissue evidence="8">Leaves</tissue>
    </source>
</reference>
<dbReference type="EMBL" id="PSQE01000008">
    <property type="protein sequence ID" value="RHN42918.1"/>
    <property type="molecule type" value="Genomic_DNA"/>
</dbReference>
<evidence type="ECO:0000313" key="8">
    <source>
        <dbReference type="EMBL" id="RHN42918.1"/>
    </source>
</evidence>
<evidence type="ECO:0000256" key="5">
    <source>
        <dbReference type="ARBA" id="ARBA00023163"/>
    </source>
</evidence>
<keyword evidence="5" id="KW-0804">Transcription</keyword>
<keyword evidence="4" id="KW-0010">Activator</keyword>
<dbReference type="Pfam" id="PF01833">
    <property type="entry name" value="TIG"/>
    <property type="match status" value="1"/>
</dbReference>
<evidence type="ECO:0000256" key="2">
    <source>
        <dbReference type="ARBA" id="ARBA00008267"/>
    </source>
</evidence>